<dbReference type="InterPro" id="IPR004843">
    <property type="entry name" value="Calcineurin-like_PHP"/>
</dbReference>
<dbReference type="PROSITE" id="PS00785">
    <property type="entry name" value="5_NUCLEOTIDASE_1"/>
    <property type="match status" value="1"/>
</dbReference>
<dbReference type="PROSITE" id="PS00786">
    <property type="entry name" value="5_NUCLEOTIDASE_2"/>
    <property type="match status" value="1"/>
</dbReference>
<dbReference type="GO" id="GO:0016788">
    <property type="term" value="F:hydrolase activity, acting on ester bonds"/>
    <property type="evidence" value="ECO:0007669"/>
    <property type="project" value="InterPro"/>
</dbReference>
<dbReference type="OrthoDB" id="9800780at2"/>
<dbReference type="InterPro" id="IPR006179">
    <property type="entry name" value="5_nucleotidase/apyrase"/>
</dbReference>
<evidence type="ECO:0000313" key="6">
    <source>
        <dbReference type="Proteomes" id="UP000273083"/>
    </source>
</evidence>
<dbReference type="GO" id="GO:0000166">
    <property type="term" value="F:nucleotide binding"/>
    <property type="evidence" value="ECO:0007669"/>
    <property type="project" value="InterPro"/>
</dbReference>
<dbReference type="EMBL" id="RJVG01000007">
    <property type="protein sequence ID" value="ROR27245.1"/>
    <property type="molecule type" value="Genomic_DNA"/>
</dbReference>
<dbReference type="GO" id="GO:0046872">
    <property type="term" value="F:metal ion binding"/>
    <property type="evidence" value="ECO:0007669"/>
    <property type="project" value="InterPro"/>
</dbReference>
<dbReference type="AlphaFoldDB" id="A0A3N1XKK2"/>
<evidence type="ECO:0000256" key="1">
    <source>
        <dbReference type="ARBA" id="ARBA00022729"/>
    </source>
</evidence>
<dbReference type="PANTHER" id="PTHR11575">
    <property type="entry name" value="5'-NUCLEOTIDASE-RELATED"/>
    <property type="match status" value="1"/>
</dbReference>
<dbReference type="Proteomes" id="UP000273083">
    <property type="component" value="Unassembled WGS sequence"/>
</dbReference>
<dbReference type="Gene3D" id="3.90.780.10">
    <property type="entry name" value="5'-Nucleotidase, C-terminal domain"/>
    <property type="match status" value="2"/>
</dbReference>
<keyword evidence="6" id="KW-1185">Reference proteome</keyword>
<dbReference type="SUPFAM" id="SSF56300">
    <property type="entry name" value="Metallo-dependent phosphatases"/>
    <property type="match status" value="2"/>
</dbReference>
<protein>
    <submittedName>
        <fullName evidence="5">2',3'-cyclic-nucleotide 2'-phosphodiesterase (5'-nucleotidase family)</fullName>
    </submittedName>
</protein>
<sequence>MNYKKMGKRFLSRLLSMAIILAMLTPQVTTTAKSISTKDKNMVELQILATSDLHGRFISYEYASNEATTTGSLAQLATAIKEQRKLHPNTILVDNGDTIQDNSSELFLTDKAHPMIVAMNELKYDTWTLGNHEFNYLPDLDHILKQSKAAVLCGNVYRPDGTPLGKNYKIINKNGVKVALIGMVTPNIVKWDEQNLKGWKVTDPVTETKEIVKALKGKVDVFIAVEHMGIDSEYGVTGSGITDLANEVPELTAVIAGHAHSQIPSQIINGVLVTEPGSNGQALSKIEISLKKSSSGYKVVSKNSELILMNDTKTGKVYEQDETLSKKLAPFHQKAVDDANSKIGQLINGDLVPEDAIPGIPTIQIQPTALISFINKVQKEYGKADISSAAGFRTDANVKMGTLSKADAAKIYKYDNTLYVVEITGAQLKNYMEWSAQYYNTYKPGDLTVSFNESIRGYNYDMFSGINYTIDISKPVVPTDTVKSGSPHLHFASSRIVNPTKADGTAVKDNDVFKLAVNNYRYSTTLKPMFGDDIKVIYKSDEVLGDKGRIRELIVDYISKNKKITNFIENNWKLIGMDWSETDRKELSAYIDLGRISIPVSLDGRTPNVRSITIDDLNKLRNEEKGKIRILTFNDLHGNVESTAKEAGVANLAGRIDLYRMINPNTIAVSAGDNYQGTAISNILYGAPINDFLKIANVEFSAIGNHEFDWGRERIEAWENGNDFAFLAANIYDANTNTPVAWAKPYAIKKINGIKIAFIGFATPETAFKTKPSNVAGLEFKDPAEIAPQYISQVKAEGADVIVALTHLGSAQDSKGTITGEAADLAKRITDFDLIISAHTHLLVKGEVNGTPIIQSGKNGRDLGVITLNMNGNDLAGIDMELLPIGSMNETNKGNPQVIQMVEEYKKQVGKELDVVIGQAEKEYPHDRFTNVSELGEWVAEVMRQAGRAQIGITNGGGIRIPVEKGNITIGTMYSLMPFDNTIVTLEMKGSDIKKLFEHGIENKEIGWIQYSGIKVFYNPGKPYGQKVNSIKLMDGSLLMMDEYYSVATNDFMAENGDNYDFSKAIEVNNTNIPIRDVLIQYIKEHGKLNFNSKNVLIEGKDISANQKDIIKGKKAA</sequence>
<keyword evidence="1 2" id="KW-0732">Signal</keyword>
<organism evidence="5 6">
    <name type="scientific">Mobilisporobacter senegalensis</name>
    <dbReference type="NCBI Taxonomy" id="1329262"/>
    <lineage>
        <taxon>Bacteria</taxon>
        <taxon>Bacillati</taxon>
        <taxon>Bacillota</taxon>
        <taxon>Clostridia</taxon>
        <taxon>Lachnospirales</taxon>
        <taxon>Lachnospiraceae</taxon>
        <taxon>Mobilisporobacter</taxon>
    </lineage>
</organism>
<feature type="domain" description="Calcineurin-like phosphoesterase" evidence="3">
    <location>
        <begin position="628"/>
        <end position="841"/>
    </location>
</feature>
<dbReference type="SUPFAM" id="SSF55816">
    <property type="entry name" value="5'-nucleotidase (syn. UDP-sugar hydrolase), C-terminal domain"/>
    <property type="match status" value="2"/>
</dbReference>
<dbReference type="InterPro" id="IPR029052">
    <property type="entry name" value="Metallo-depent_PP-like"/>
</dbReference>
<dbReference type="Pfam" id="PF02872">
    <property type="entry name" value="5_nucleotid_C"/>
    <property type="match status" value="2"/>
</dbReference>
<dbReference type="GO" id="GO:0030288">
    <property type="term" value="C:outer membrane-bounded periplasmic space"/>
    <property type="evidence" value="ECO:0007669"/>
    <property type="project" value="TreeGrafter"/>
</dbReference>
<dbReference type="Gene3D" id="3.60.21.10">
    <property type="match status" value="2"/>
</dbReference>
<name>A0A3N1XKK2_9FIRM</name>
<dbReference type="PANTHER" id="PTHR11575:SF24">
    <property type="entry name" value="5'-NUCLEOTIDASE"/>
    <property type="match status" value="1"/>
</dbReference>
<gene>
    <name evidence="5" type="ORF">EDD66_107159</name>
</gene>
<feature type="domain" description="5'-Nucleotidase C-terminal" evidence="4">
    <location>
        <begin position="364"/>
        <end position="522"/>
    </location>
</feature>
<dbReference type="InterPro" id="IPR036907">
    <property type="entry name" value="5'-Nucleotdase_C_sf"/>
</dbReference>
<dbReference type="GO" id="GO:0009166">
    <property type="term" value="P:nucleotide catabolic process"/>
    <property type="evidence" value="ECO:0007669"/>
    <property type="project" value="InterPro"/>
</dbReference>
<feature type="chain" id="PRO_5038446034" evidence="2">
    <location>
        <begin position="29"/>
        <end position="1117"/>
    </location>
</feature>
<feature type="domain" description="Calcineurin-like phosphoesterase" evidence="3">
    <location>
        <begin position="46"/>
        <end position="261"/>
    </location>
</feature>
<feature type="domain" description="5'-Nucleotidase C-terminal" evidence="4">
    <location>
        <begin position="916"/>
        <end position="1061"/>
    </location>
</feature>
<reference evidence="5 6" key="1">
    <citation type="submission" date="2018-11" db="EMBL/GenBank/DDBJ databases">
        <title>Genomic Encyclopedia of Type Strains, Phase IV (KMG-IV): sequencing the most valuable type-strain genomes for metagenomic binning, comparative biology and taxonomic classification.</title>
        <authorList>
            <person name="Goeker M."/>
        </authorList>
    </citation>
    <scope>NUCLEOTIDE SEQUENCE [LARGE SCALE GENOMIC DNA]</scope>
    <source>
        <strain evidence="5 6">DSM 26537</strain>
    </source>
</reference>
<dbReference type="RefSeq" id="WP_123609936.1">
    <property type="nucleotide sequence ID" value="NZ_RJVG01000007.1"/>
</dbReference>
<accession>A0A3N1XKK2</accession>
<evidence type="ECO:0000256" key="2">
    <source>
        <dbReference type="SAM" id="SignalP"/>
    </source>
</evidence>
<dbReference type="CDD" id="cd00845">
    <property type="entry name" value="MPP_UshA_N_like"/>
    <property type="match status" value="1"/>
</dbReference>
<dbReference type="Pfam" id="PF00149">
    <property type="entry name" value="Metallophos"/>
    <property type="match status" value="2"/>
</dbReference>
<comment type="caution">
    <text evidence="5">The sequence shown here is derived from an EMBL/GenBank/DDBJ whole genome shotgun (WGS) entry which is preliminary data.</text>
</comment>
<evidence type="ECO:0000313" key="5">
    <source>
        <dbReference type="EMBL" id="ROR27245.1"/>
    </source>
</evidence>
<dbReference type="InterPro" id="IPR008334">
    <property type="entry name" value="5'-Nucleotdase_C"/>
</dbReference>
<dbReference type="InterPro" id="IPR006146">
    <property type="entry name" value="5'-Nucleotdase_CS"/>
</dbReference>
<feature type="signal peptide" evidence="2">
    <location>
        <begin position="1"/>
        <end position="28"/>
    </location>
</feature>
<proteinExistence type="predicted"/>
<evidence type="ECO:0000259" key="3">
    <source>
        <dbReference type="Pfam" id="PF00149"/>
    </source>
</evidence>
<dbReference type="PRINTS" id="PR01607">
    <property type="entry name" value="APYRASEFAMLY"/>
</dbReference>
<evidence type="ECO:0000259" key="4">
    <source>
        <dbReference type="Pfam" id="PF02872"/>
    </source>
</evidence>